<organism evidence="5 6">
    <name type="scientific">Mythimna separata</name>
    <name type="common">Oriental armyworm</name>
    <name type="synonym">Pseudaletia separata</name>
    <dbReference type="NCBI Taxonomy" id="271217"/>
    <lineage>
        <taxon>Eukaryota</taxon>
        <taxon>Metazoa</taxon>
        <taxon>Ecdysozoa</taxon>
        <taxon>Arthropoda</taxon>
        <taxon>Hexapoda</taxon>
        <taxon>Insecta</taxon>
        <taxon>Pterygota</taxon>
        <taxon>Neoptera</taxon>
        <taxon>Endopterygota</taxon>
        <taxon>Lepidoptera</taxon>
        <taxon>Glossata</taxon>
        <taxon>Ditrysia</taxon>
        <taxon>Noctuoidea</taxon>
        <taxon>Noctuidae</taxon>
        <taxon>Noctuinae</taxon>
        <taxon>Hadenini</taxon>
        <taxon>Mythimna</taxon>
    </lineage>
</organism>
<evidence type="ECO:0000259" key="1">
    <source>
        <dbReference type="Pfam" id="PF06466"/>
    </source>
</evidence>
<dbReference type="EMBL" id="JARGEI010000007">
    <property type="protein sequence ID" value="KAJ8728674.1"/>
    <property type="molecule type" value="Genomic_DNA"/>
</dbReference>
<evidence type="ECO:0000313" key="4">
    <source>
        <dbReference type="EMBL" id="KAJ8728676.1"/>
    </source>
</evidence>
<comment type="caution">
    <text evidence="5">The sequence shown here is derived from an EMBL/GenBank/DDBJ whole genome shotgun (WGS) entry which is preliminary data.</text>
</comment>
<dbReference type="EMBL" id="JARGEI010000007">
    <property type="protein sequence ID" value="KAJ8728677.1"/>
    <property type="molecule type" value="Genomic_DNA"/>
</dbReference>
<evidence type="ECO:0000313" key="2">
    <source>
        <dbReference type="EMBL" id="KAJ8728674.1"/>
    </source>
</evidence>
<protein>
    <recommendedName>
        <fullName evidence="1">PCAF N-terminal domain-containing protein</fullName>
    </recommendedName>
</protein>
<feature type="domain" description="PCAF N-terminal" evidence="1">
    <location>
        <begin position="55"/>
        <end position="95"/>
    </location>
</feature>
<dbReference type="EMBL" id="JARGEI010000007">
    <property type="protein sequence ID" value="KAJ8728676.1"/>
    <property type="molecule type" value="Genomic_DNA"/>
</dbReference>
<sequence length="111" mass="12388">MASVLRLLTTLRHVAGVRSHAAARRVQVGVSAAHGQVSLREGSHAAGEAGEWIEQQHSRWLVFCDSLPHYDTSLVFGRTLLRAVFKSVCRQLMDKCHSERDRMPPEKRVSG</sequence>
<dbReference type="GO" id="GO:0004402">
    <property type="term" value="F:histone acetyltransferase activity"/>
    <property type="evidence" value="ECO:0007669"/>
    <property type="project" value="InterPro"/>
</dbReference>
<dbReference type="Proteomes" id="UP001231518">
    <property type="component" value="Chromosome 19"/>
</dbReference>
<keyword evidence="6" id="KW-1185">Reference proteome</keyword>
<gene>
    <name evidence="2" type="ORF">PYW07_006370</name>
    <name evidence="3" type="ORF">PYW07_006371</name>
    <name evidence="4" type="ORF">PYW07_006372</name>
    <name evidence="5" type="ORF">PYW07_006373</name>
</gene>
<evidence type="ECO:0000313" key="5">
    <source>
        <dbReference type="EMBL" id="KAJ8728677.1"/>
    </source>
</evidence>
<proteinExistence type="predicted"/>
<dbReference type="InterPro" id="IPR009464">
    <property type="entry name" value="PCAF_N"/>
</dbReference>
<evidence type="ECO:0000313" key="3">
    <source>
        <dbReference type="EMBL" id="KAJ8728675.1"/>
    </source>
</evidence>
<dbReference type="Pfam" id="PF06466">
    <property type="entry name" value="PCAF_N"/>
    <property type="match status" value="1"/>
</dbReference>
<evidence type="ECO:0000313" key="6">
    <source>
        <dbReference type="Proteomes" id="UP001231518"/>
    </source>
</evidence>
<reference evidence="5" key="1">
    <citation type="submission" date="2023-03" db="EMBL/GenBank/DDBJ databases">
        <title>Chromosome-level genomes of two armyworms, Mythimna separata and Mythimna loreyi, provide insights into the biosynthesis and reception of sex pheromones.</title>
        <authorList>
            <person name="Zhao H."/>
        </authorList>
    </citation>
    <scope>NUCLEOTIDE SEQUENCE</scope>
    <source>
        <strain evidence="5">BeijingLab</strain>
        <tissue evidence="5">Pupa</tissue>
    </source>
</reference>
<accession>A0AAD7YW67</accession>
<dbReference type="GO" id="GO:0005634">
    <property type="term" value="C:nucleus"/>
    <property type="evidence" value="ECO:0007669"/>
    <property type="project" value="InterPro"/>
</dbReference>
<name>A0AAD7YW67_MYTSE</name>
<dbReference type="GO" id="GO:0006355">
    <property type="term" value="P:regulation of DNA-templated transcription"/>
    <property type="evidence" value="ECO:0007669"/>
    <property type="project" value="InterPro"/>
</dbReference>
<dbReference type="EMBL" id="JARGEI010000007">
    <property type="protein sequence ID" value="KAJ8728675.1"/>
    <property type="molecule type" value="Genomic_DNA"/>
</dbReference>
<dbReference type="AlphaFoldDB" id="A0AAD7YW67"/>